<dbReference type="RefSeq" id="WP_089836158.1">
    <property type="nucleotide sequence ID" value="NZ_FOZL01000001.1"/>
</dbReference>
<keyword evidence="2" id="KW-0645">Protease</keyword>
<gene>
    <name evidence="2" type="ORF">SAMN05421771_0417</name>
</gene>
<evidence type="ECO:0000313" key="3">
    <source>
        <dbReference type="Proteomes" id="UP000199024"/>
    </source>
</evidence>
<dbReference type="GO" id="GO:0004175">
    <property type="term" value="F:endopeptidase activity"/>
    <property type="evidence" value="ECO:0007669"/>
    <property type="project" value="TreeGrafter"/>
</dbReference>
<accession>A0A1I6L8H9</accession>
<dbReference type="Gene3D" id="3.90.226.10">
    <property type="entry name" value="2-enoyl-CoA Hydratase, Chain A, domain 1"/>
    <property type="match status" value="1"/>
</dbReference>
<keyword evidence="3" id="KW-1185">Reference proteome</keyword>
<dbReference type="PANTHER" id="PTHR32060:SF30">
    <property type="entry name" value="CARBOXY-TERMINAL PROCESSING PROTEASE CTPA"/>
    <property type="match status" value="1"/>
</dbReference>
<evidence type="ECO:0000259" key="1">
    <source>
        <dbReference type="SMART" id="SM00245"/>
    </source>
</evidence>
<dbReference type="InterPro" id="IPR029045">
    <property type="entry name" value="ClpP/crotonase-like_dom_sf"/>
</dbReference>
<dbReference type="GO" id="GO:0008236">
    <property type="term" value="F:serine-type peptidase activity"/>
    <property type="evidence" value="ECO:0007669"/>
    <property type="project" value="InterPro"/>
</dbReference>
<evidence type="ECO:0000313" key="2">
    <source>
        <dbReference type="EMBL" id="SFR99791.1"/>
    </source>
</evidence>
<dbReference type="GO" id="GO:0030288">
    <property type="term" value="C:outer membrane-bounded periplasmic space"/>
    <property type="evidence" value="ECO:0007669"/>
    <property type="project" value="TreeGrafter"/>
</dbReference>
<dbReference type="Proteomes" id="UP000199024">
    <property type="component" value="Unassembled WGS sequence"/>
</dbReference>
<proteinExistence type="predicted"/>
<dbReference type="STRING" id="474950.SAMN05421771_0417"/>
<feature type="domain" description="Tail specific protease" evidence="1">
    <location>
        <begin position="260"/>
        <end position="490"/>
    </location>
</feature>
<dbReference type="PANTHER" id="PTHR32060">
    <property type="entry name" value="TAIL-SPECIFIC PROTEASE"/>
    <property type="match status" value="1"/>
</dbReference>
<dbReference type="EMBL" id="FOZL01000001">
    <property type="protein sequence ID" value="SFR99791.1"/>
    <property type="molecule type" value="Genomic_DNA"/>
</dbReference>
<name>A0A1I6L8H9_9BACT</name>
<dbReference type="InterPro" id="IPR005151">
    <property type="entry name" value="Tail-specific_protease"/>
</dbReference>
<protein>
    <submittedName>
        <fullName evidence="2">C-terminal processing protease CtpA/Prc, contains a PDZ domain</fullName>
    </submittedName>
</protein>
<dbReference type="OrthoDB" id="113904at2"/>
<keyword evidence="2" id="KW-0378">Hydrolase</keyword>
<dbReference type="GO" id="GO:0006508">
    <property type="term" value="P:proteolysis"/>
    <property type="evidence" value="ECO:0007669"/>
    <property type="project" value="UniProtKB-KW"/>
</dbReference>
<sequence>MKSDVFKPHFGRHRLATFTGSLILCVVCHSASASSRIELGTAATKTEQANTSVSSVTLDSQQATADFDLLRGSLQEAHPGLYRYTSRAVIDRMFARERKKLNHTVTRIEFVRIVAETLASIRCGHTLYEQDALTRAAMTSARKFPLSVQMEGARLIVVLNQSDDTTIHPGAEILAVDGQPTSKIIAMMWTVLAGDGDIQTGRARQIRHFDQLYWLLFGQTEHFTVKVREASGSVHVVELKGVTDAEREKSNNPLNAPVMTGFQKISWTRDNVAVRFFRDGEVAELHIGYFLGDDFPKKLGDVFKALHERKTKALIIDLRGNGGGHDQYGALLVSELRDAPFAYFDHIDVKTLDPSFLADTNLTQGALDKLRAGTVAETSGGFRITPAYHSGVGMQAPEKNSFEGPVYVLIDGNTFSTAADVCAILRHLKRAVFIGEETGGAYFGNNSGLEATLKLPNSGVKVTVPFYGYWNAVTEQENARRGIQPAYIKPTTVQSLIDGRDDALSSALNLIHF</sequence>
<organism evidence="2 3">
    <name type="scientific">Granulicella pectinivorans</name>
    <dbReference type="NCBI Taxonomy" id="474950"/>
    <lineage>
        <taxon>Bacteria</taxon>
        <taxon>Pseudomonadati</taxon>
        <taxon>Acidobacteriota</taxon>
        <taxon>Terriglobia</taxon>
        <taxon>Terriglobales</taxon>
        <taxon>Acidobacteriaceae</taxon>
        <taxon>Granulicella</taxon>
    </lineage>
</organism>
<dbReference type="SMART" id="SM00245">
    <property type="entry name" value="TSPc"/>
    <property type="match status" value="1"/>
</dbReference>
<reference evidence="2 3" key="1">
    <citation type="submission" date="2016-10" db="EMBL/GenBank/DDBJ databases">
        <authorList>
            <person name="de Groot N.N."/>
        </authorList>
    </citation>
    <scope>NUCLEOTIDE SEQUENCE [LARGE SCALE GENOMIC DNA]</scope>
    <source>
        <strain evidence="2 3">DSM 21001</strain>
    </source>
</reference>
<dbReference type="GO" id="GO:0007165">
    <property type="term" value="P:signal transduction"/>
    <property type="evidence" value="ECO:0007669"/>
    <property type="project" value="TreeGrafter"/>
</dbReference>
<dbReference type="AlphaFoldDB" id="A0A1I6L8H9"/>
<dbReference type="Pfam" id="PF03572">
    <property type="entry name" value="Peptidase_S41"/>
    <property type="match status" value="1"/>
</dbReference>
<dbReference type="SUPFAM" id="SSF52096">
    <property type="entry name" value="ClpP/crotonase"/>
    <property type="match status" value="1"/>
</dbReference>